<keyword evidence="2" id="KW-1185">Reference proteome</keyword>
<dbReference type="InterPro" id="IPR036691">
    <property type="entry name" value="Endo/exonu/phosph_ase_sf"/>
</dbReference>
<organism evidence="1 2">
    <name type="scientific">Porites lobata</name>
    <dbReference type="NCBI Taxonomy" id="104759"/>
    <lineage>
        <taxon>Eukaryota</taxon>
        <taxon>Metazoa</taxon>
        <taxon>Cnidaria</taxon>
        <taxon>Anthozoa</taxon>
        <taxon>Hexacorallia</taxon>
        <taxon>Scleractinia</taxon>
        <taxon>Fungiina</taxon>
        <taxon>Poritidae</taxon>
        <taxon>Porites</taxon>
    </lineage>
</organism>
<accession>A0ABN8RIT1</accession>
<evidence type="ECO:0000313" key="1">
    <source>
        <dbReference type="EMBL" id="CAH3179171.1"/>
    </source>
</evidence>
<proteinExistence type="predicted"/>
<dbReference type="Proteomes" id="UP001159405">
    <property type="component" value="Unassembled WGS sequence"/>
</dbReference>
<evidence type="ECO:0000313" key="2">
    <source>
        <dbReference type="Proteomes" id="UP001159405"/>
    </source>
</evidence>
<name>A0ABN8RIT1_9CNID</name>
<sequence>MICCPVSSRLITIRLRSSPFNITIIQACAPNPDYDDDDAVEDFCDHLQEILDQSPEKDILVVLGDWNANVGENAFKNWKGTCGRYCNPETNERGLKLLESACDNDPVLANTLGKHKVSRRWTWHS</sequence>
<comment type="caution">
    <text evidence="1">The sequence shown here is derived from an EMBL/GenBank/DDBJ whole genome shotgun (WGS) entry which is preliminary data.</text>
</comment>
<dbReference type="SUPFAM" id="SSF56219">
    <property type="entry name" value="DNase I-like"/>
    <property type="match status" value="1"/>
</dbReference>
<evidence type="ECO:0008006" key="3">
    <source>
        <dbReference type="Google" id="ProtNLM"/>
    </source>
</evidence>
<feature type="non-terminal residue" evidence="1">
    <location>
        <position position="125"/>
    </location>
</feature>
<gene>
    <name evidence="1" type="ORF">PLOB_00021644</name>
</gene>
<protein>
    <recommendedName>
        <fullName evidence="3">Endonuclease/exonuclease/phosphatase domain-containing protein</fullName>
    </recommendedName>
</protein>
<dbReference type="Gene3D" id="3.60.10.10">
    <property type="entry name" value="Endonuclease/exonuclease/phosphatase"/>
    <property type="match status" value="1"/>
</dbReference>
<dbReference type="EMBL" id="CALNXK010000251">
    <property type="protein sequence ID" value="CAH3179171.1"/>
    <property type="molecule type" value="Genomic_DNA"/>
</dbReference>
<reference evidence="1 2" key="1">
    <citation type="submission" date="2022-05" db="EMBL/GenBank/DDBJ databases">
        <authorList>
            <consortium name="Genoscope - CEA"/>
            <person name="William W."/>
        </authorList>
    </citation>
    <scope>NUCLEOTIDE SEQUENCE [LARGE SCALE GENOMIC DNA]</scope>
</reference>